<evidence type="ECO:0000256" key="1">
    <source>
        <dbReference type="SAM" id="Phobius"/>
    </source>
</evidence>
<dbReference type="InterPro" id="IPR045501">
    <property type="entry name" value="DUF6490"/>
</dbReference>
<reference evidence="2" key="1">
    <citation type="submission" date="2020-05" db="EMBL/GenBank/DDBJ databases">
        <title>WGS assembly of Panicum virgatum.</title>
        <authorList>
            <person name="Lovell J.T."/>
            <person name="Jenkins J."/>
            <person name="Shu S."/>
            <person name="Juenger T.E."/>
            <person name="Schmutz J."/>
        </authorList>
    </citation>
    <scope>NUCLEOTIDE SEQUENCE</scope>
    <source>
        <strain evidence="2">AP13</strain>
    </source>
</reference>
<organism evidence="2 3">
    <name type="scientific">Panicum virgatum</name>
    <name type="common">Blackwell switchgrass</name>
    <dbReference type="NCBI Taxonomy" id="38727"/>
    <lineage>
        <taxon>Eukaryota</taxon>
        <taxon>Viridiplantae</taxon>
        <taxon>Streptophyta</taxon>
        <taxon>Embryophyta</taxon>
        <taxon>Tracheophyta</taxon>
        <taxon>Spermatophyta</taxon>
        <taxon>Magnoliopsida</taxon>
        <taxon>Liliopsida</taxon>
        <taxon>Poales</taxon>
        <taxon>Poaceae</taxon>
        <taxon>PACMAD clade</taxon>
        <taxon>Panicoideae</taxon>
        <taxon>Panicodae</taxon>
        <taxon>Paniceae</taxon>
        <taxon>Panicinae</taxon>
        <taxon>Panicum</taxon>
        <taxon>Panicum sect. Hiantes</taxon>
    </lineage>
</organism>
<gene>
    <name evidence="2" type="ORF">PVAP13_3KG540400</name>
</gene>
<dbReference type="Proteomes" id="UP000823388">
    <property type="component" value="Chromosome 3K"/>
</dbReference>
<keyword evidence="1" id="KW-1133">Transmembrane helix</keyword>
<dbReference type="EMBL" id="CM029041">
    <property type="protein sequence ID" value="KAG2630652.1"/>
    <property type="molecule type" value="Genomic_DNA"/>
</dbReference>
<feature type="transmembrane region" description="Helical" evidence="1">
    <location>
        <begin position="59"/>
        <end position="79"/>
    </location>
</feature>
<dbReference type="PANTHER" id="PTHR46610:SF7">
    <property type="entry name" value="OS02G0216300 PROTEIN"/>
    <property type="match status" value="1"/>
</dbReference>
<keyword evidence="1" id="KW-0812">Transmembrane</keyword>
<comment type="caution">
    <text evidence="2">The sequence shown here is derived from an EMBL/GenBank/DDBJ whole genome shotgun (WGS) entry which is preliminary data.</text>
</comment>
<sequence>MGSEQKLCMDEALLEQPVNQHAPENHDNHRWRPSVLTAAGFVFLTFNSAIAARRSNGDTGAIFFVAFSYLDLVILFYLLRQFERTPPASLRRERIKMAVWLLTTMLTAAFSYKVAEIMPFPVQVLVWVMAGLTVLGGFYALFLHREETKA</sequence>
<evidence type="ECO:0000313" key="3">
    <source>
        <dbReference type="Proteomes" id="UP000823388"/>
    </source>
</evidence>
<feature type="transmembrane region" description="Helical" evidence="1">
    <location>
        <begin position="124"/>
        <end position="143"/>
    </location>
</feature>
<keyword evidence="3" id="KW-1185">Reference proteome</keyword>
<accession>A0A8T0V2H9</accession>
<name>A0A8T0V2H9_PANVG</name>
<dbReference type="OrthoDB" id="590545at2759"/>
<feature type="transmembrane region" description="Helical" evidence="1">
    <location>
        <begin position="35"/>
        <end position="53"/>
    </location>
</feature>
<feature type="transmembrane region" description="Helical" evidence="1">
    <location>
        <begin position="99"/>
        <end position="118"/>
    </location>
</feature>
<dbReference type="AlphaFoldDB" id="A0A8T0V2H9"/>
<protein>
    <submittedName>
        <fullName evidence="2">Uncharacterized protein</fullName>
    </submittedName>
</protein>
<proteinExistence type="predicted"/>
<dbReference type="PANTHER" id="PTHR46610">
    <property type="entry name" value="OS05G0181300 PROTEIN"/>
    <property type="match status" value="1"/>
</dbReference>
<evidence type="ECO:0000313" key="2">
    <source>
        <dbReference type="EMBL" id="KAG2630652.1"/>
    </source>
</evidence>
<dbReference type="Pfam" id="PF20100">
    <property type="entry name" value="DUF6490"/>
    <property type="match status" value="1"/>
</dbReference>
<keyword evidence="1" id="KW-0472">Membrane</keyword>